<dbReference type="NCBIfam" id="NF005325">
    <property type="entry name" value="PRK06853.1-5"/>
    <property type="match status" value="1"/>
</dbReference>
<accession>A0A1I4Y2J5</accession>
<dbReference type="PANTHER" id="PTHR43854:SF1">
    <property type="entry name" value="INDOLEPYRUVATE OXIDOREDUCTASE SUBUNIT IORB"/>
    <property type="match status" value="1"/>
</dbReference>
<dbReference type="EMBL" id="FOVK01000001">
    <property type="protein sequence ID" value="SFN31709.1"/>
    <property type="molecule type" value="Genomic_DNA"/>
</dbReference>
<name>A0A1I4Y2J5_9CLOT</name>
<feature type="domain" description="Pyruvate/ketoisovalerate oxidoreductase catalytic" evidence="2">
    <location>
        <begin position="13"/>
        <end position="189"/>
    </location>
</feature>
<dbReference type="RefSeq" id="WP_074909468.1">
    <property type="nucleotide sequence ID" value="NZ_FOVK01000001.1"/>
</dbReference>
<keyword evidence="4" id="KW-1185">Reference proteome</keyword>
<evidence type="ECO:0000256" key="1">
    <source>
        <dbReference type="ARBA" id="ARBA00023002"/>
    </source>
</evidence>
<protein>
    <submittedName>
        <fullName evidence="3">Indolepyruvate ferredoxin oxidoreductase beta subunit</fullName>
    </submittedName>
</protein>
<dbReference type="InterPro" id="IPR052198">
    <property type="entry name" value="IorB_Oxidoreductase"/>
</dbReference>
<evidence type="ECO:0000313" key="3">
    <source>
        <dbReference type="EMBL" id="SFN31709.1"/>
    </source>
</evidence>
<dbReference type="InterPro" id="IPR002869">
    <property type="entry name" value="Pyrv_flavodox_OxRed_cen"/>
</dbReference>
<keyword evidence="3" id="KW-0670">Pyruvate</keyword>
<evidence type="ECO:0000313" key="4">
    <source>
        <dbReference type="Proteomes" id="UP000181899"/>
    </source>
</evidence>
<dbReference type="SUPFAM" id="SSF53323">
    <property type="entry name" value="Pyruvate-ferredoxin oxidoreductase, PFOR, domain III"/>
    <property type="match status" value="1"/>
</dbReference>
<dbReference type="OrthoDB" id="9789125at2"/>
<proteinExistence type="predicted"/>
<dbReference type="Proteomes" id="UP000181899">
    <property type="component" value="Unassembled WGS sequence"/>
</dbReference>
<gene>
    <name evidence="3" type="ORF">SAMN04488695_101321</name>
</gene>
<dbReference type="Pfam" id="PF01558">
    <property type="entry name" value="POR"/>
    <property type="match status" value="1"/>
</dbReference>
<dbReference type="AlphaFoldDB" id="A0A1I4Y2J5"/>
<dbReference type="eggNOG" id="COG1014">
    <property type="taxonomic scope" value="Bacteria"/>
</dbReference>
<reference evidence="3 4" key="1">
    <citation type="submission" date="2016-10" db="EMBL/GenBank/DDBJ databases">
        <authorList>
            <person name="de Groot N.N."/>
        </authorList>
    </citation>
    <scope>NUCLEOTIDE SEQUENCE [LARGE SCALE GENOMIC DNA]</scope>
    <source>
        <strain evidence="3 4">ML2</strain>
    </source>
</reference>
<dbReference type="InterPro" id="IPR019752">
    <property type="entry name" value="Pyrv/ketoisovalerate_OxRed_cat"/>
</dbReference>
<dbReference type="STRING" id="398199.SAMN05421804_10499"/>
<organism evidence="3 4">
    <name type="scientific">Proteiniclasticum ruminis</name>
    <dbReference type="NCBI Taxonomy" id="398199"/>
    <lineage>
        <taxon>Bacteria</taxon>
        <taxon>Bacillati</taxon>
        <taxon>Bacillota</taxon>
        <taxon>Clostridia</taxon>
        <taxon>Eubacteriales</taxon>
        <taxon>Clostridiaceae</taxon>
        <taxon>Proteiniclasticum</taxon>
    </lineage>
</organism>
<keyword evidence="1" id="KW-0560">Oxidoreductase</keyword>
<dbReference type="PANTHER" id="PTHR43854">
    <property type="entry name" value="INDOLEPYRUVATE OXIDOREDUCTASE SUBUNIT IORB"/>
    <property type="match status" value="1"/>
</dbReference>
<dbReference type="Gene3D" id="3.40.920.10">
    <property type="entry name" value="Pyruvate-ferredoxin oxidoreductase, PFOR, domain III"/>
    <property type="match status" value="1"/>
</dbReference>
<sequence length="201" mass="22151">MRKEANILFVGVGGQGTISASNLLSAALIELGFDVKMSEVHGMAQRGGSVSTQVRYGEKVHSPLIEKGTADYIMSFEKSESLRWIGFLKEEGKVISSLHEIRPYLVNVGKEVYPENSLSELKEKGINVISLDAQEKAIALGNGKAANMILLGILAKELGLSQELLERLIQQYFKPQLQEVNLKALQEGYRYDETHSATLTI</sequence>
<evidence type="ECO:0000259" key="2">
    <source>
        <dbReference type="Pfam" id="PF01558"/>
    </source>
</evidence>
<dbReference type="GO" id="GO:0016903">
    <property type="term" value="F:oxidoreductase activity, acting on the aldehyde or oxo group of donors"/>
    <property type="evidence" value="ECO:0007669"/>
    <property type="project" value="InterPro"/>
</dbReference>